<dbReference type="PIRSF" id="PIRSF000956">
    <property type="entry name" value="PLC-beta"/>
    <property type="match status" value="1"/>
</dbReference>
<dbReference type="SUPFAM" id="SSF51695">
    <property type="entry name" value="PLC-like phosphodiesterases"/>
    <property type="match status" value="1"/>
</dbReference>
<dbReference type="Proteomes" id="UP000821837">
    <property type="component" value="Chromosome 11"/>
</dbReference>
<keyword evidence="17" id="KW-1133">Transmembrane helix</keyword>
<evidence type="ECO:0000256" key="11">
    <source>
        <dbReference type="ARBA" id="ARBA00023239"/>
    </source>
</evidence>
<protein>
    <recommendedName>
        <fullName evidence="2 14">Phosphoinositide phospholipase C</fullName>
        <ecNumber evidence="2 14">3.1.4.11</ecNumber>
    </recommendedName>
</protein>
<evidence type="ECO:0000256" key="14">
    <source>
        <dbReference type="RuleBase" id="RU361133"/>
    </source>
</evidence>
<keyword evidence="20" id="KW-1185">Reference proteome</keyword>
<name>A0A9D4QAY3_RHISA</name>
<dbReference type="GO" id="GO:0016042">
    <property type="term" value="P:lipid catabolic process"/>
    <property type="evidence" value="ECO:0007669"/>
    <property type="project" value="UniProtKB-KW"/>
</dbReference>
<dbReference type="PRINTS" id="PR00390">
    <property type="entry name" value="PHPHLIPASEC"/>
</dbReference>
<keyword evidence="15" id="KW-0175">Coiled coil</keyword>
<dbReference type="GO" id="GO:0005509">
    <property type="term" value="F:calcium ion binding"/>
    <property type="evidence" value="ECO:0007669"/>
    <property type="project" value="InterPro"/>
</dbReference>
<dbReference type="InterPro" id="IPR001711">
    <property type="entry name" value="PLipase_C_Pinositol-sp_Y"/>
</dbReference>
<evidence type="ECO:0000259" key="18">
    <source>
        <dbReference type="PROSITE" id="PS50008"/>
    </source>
</evidence>
<keyword evidence="17" id="KW-0812">Transmembrane</keyword>
<dbReference type="EMBL" id="JABSTV010001247">
    <property type="protein sequence ID" value="KAH7972686.1"/>
    <property type="molecule type" value="Genomic_DNA"/>
</dbReference>
<dbReference type="SMART" id="SM00148">
    <property type="entry name" value="PLCXc"/>
    <property type="match status" value="1"/>
</dbReference>
<evidence type="ECO:0000256" key="3">
    <source>
        <dbReference type="ARBA" id="ARBA00022553"/>
    </source>
</evidence>
<feature type="region of interest" description="Disordered" evidence="16">
    <location>
        <begin position="535"/>
        <end position="628"/>
    </location>
</feature>
<feature type="compositionally biased region" description="Low complexity" evidence="16">
    <location>
        <begin position="591"/>
        <end position="605"/>
    </location>
</feature>
<evidence type="ECO:0000256" key="4">
    <source>
        <dbReference type="ARBA" id="ARBA00022723"/>
    </source>
</evidence>
<dbReference type="GO" id="GO:0048015">
    <property type="term" value="P:phosphatidylinositol-mediated signaling"/>
    <property type="evidence" value="ECO:0007669"/>
    <property type="project" value="TreeGrafter"/>
</dbReference>
<reference evidence="19" key="2">
    <citation type="submission" date="2021-09" db="EMBL/GenBank/DDBJ databases">
        <authorList>
            <person name="Jia N."/>
            <person name="Wang J."/>
            <person name="Shi W."/>
            <person name="Du L."/>
            <person name="Sun Y."/>
            <person name="Zhan W."/>
            <person name="Jiang J."/>
            <person name="Wang Q."/>
            <person name="Zhang B."/>
            <person name="Ji P."/>
            <person name="Sakyi L.B."/>
            <person name="Cui X."/>
            <person name="Yuan T."/>
            <person name="Jiang B."/>
            <person name="Yang W."/>
            <person name="Lam T.T.-Y."/>
            <person name="Chang Q."/>
            <person name="Ding S."/>
            <person name="Wang X."/>
            <person name="Zhu J."/>
            <person name="Ruan X."/>
            <person name="Zhao L."/>
            <person name="Wei J."/>
            <person name="Que T."/>
            <person name="Du C."/>
            <person name="Cheng J."/>
            <person name="Dai P."/>
            <person name="Han X."/>
            <person name="Huang E."/>
            <person name="Gao Y."/>
            <person name="Liu J."/>
            <person name="Shao H."/>
            <person name="Ye R."/>
            <person name="Li L."/>
            <person name="Wei W."/>
            <person name="Wang X."/>
            <person name="Wang C."/>
            <person name="Huo Q."/>
            <person name="Li W."/>
            <person name="Guo W."/>
            <person name="Chen H."/>
            <person name="Chen S."/>
            <person name="Zhou L."/>
            <person name="Zhou L."/>
            <person name="Ni X."/>
            <person name="Tian J."/>
            <person name="Zhou Y."/>
            <person name="Sheng Y."/>
            <person name="Liu T."/>
            <person name="Pan Y."/>
            <person name="Xia L."/>
            <person name="Li J."/>
            <person name="Zhao F."/>
            <person name="Cao W."/>
        </authorList>
    </citation>
    <scope>NUCLEOTIDE SEQUENCE</scope>
    <source>
        <strain evidence="19">Rsan-2018</strain>
        <tissue evidence="19">Larvae</tissue>
    </source>
</reference>
<dbReference type="InterPro" id="IPR042531">
    <property type="entry name" value="PLC-beta_C_sf"/>
</dbReference>
<evidence type="ECO:0000313" key="20">
    <source>
        <dbReference type="Proteomes" id="UP000821837"/>
    </source>
</evidence>
<evidence type="ECO:0000256" key="6">
    <source>
        <dbReference type="ARBA" id="ARBA00022837"/>
    </source>
</evidence>
<feature type="transmembrane region" description="Helical" evidence="17">
    <location>
        <begin position="55"/>
        <end position="78"/>
    </location>
</feature>
<keyword evidence="10" id="KW-1015">Disulfide bond</keyword>
<reference evidence="19" key="1">
    <citation type="journal article" date="2020" name="Cell">
        <title>Large-Scale Comparative Analyses of Tick Genomes Elucidate Their Genetic Diversity and Vector Capacities.</title>
        <authorList>
            <consortium name="Tick Genome and Microbiome Consortium (TIGMIC)"/>
            <person name="Jia N."/>
            <person name="Wang J."/>
            <person name="Shi W."/>
            <person name="Du L."/>
            <person name="Sun Y."/>
            <person name="Zhan W."/>
            <person name="Jiang J.F."/>
            <person name="Wang Q."/>
            <person name="Zhang B."/>
            <person name="Ji P."/>
            <person name="Bell-Sakyi L."/>
            <person name="Cui X.M."/>
            <person name="Yuan T.T."/>
            <person name="Jiang B.G."/>
            <person name="Yang W.F."/>
            <person name="Lam T.T."/>
            <person name="Chang Q.C."/>
            <person name="Ding S.J."/>
            <person name="Wang X.J."/>
            <person name="Zhu J.G."/>
            <person name="Ruan X.D."/>
            <person name="Zhao L."/>
            <person name="Wei J.T."/>
            <person name="Ye R.Z."/>
            <person name="Que T.C."/>
            <person name="Du C.H."/>
            <person name="Zhou Y.H."/>
            <person name="Cheng J.X."/>
            <person name="Dai P.F."/>
            <person name="Guo W.B."/>
            <person name="Han X.H."/>
            <person name="Huang E.J."/>
            <person name="Li L.F."/>
            <person name="Wei W."/>
            <person name="Gao Y.C."/>
            <person name="Liu J.Z."/>
            <person name="Shao H.Z."/>
            <person name="Wang X."/>
            <person name="Wang C.C."/>
            <person name="Yang T.C."/>
            <person name="Huo Q.B."/>
            <person name="Li W."/>
            <person name="Chen H.Y."/>
            <person name="Chen S.E."/>
            <person name="Zhou L.G."/>
            <person name="Ni X.B."/>
            <person name="Tian J.H."/>
            <person name="Sheng Y."/>
            <person name="Liu T."/>
            <person name="Pan Y.S."/>
            <person name="Xia L.Y."/>
            <person name="Li J."/>
            <person name="Zhao F."/>
            <person name="Cao W.C."/>
        </authorList>
    </citation>
    <scope>NUCLEOTIDE SEQUENCE</scope>
    <source>
        <strain evidence="19">Rsan-2018</strain>
    </source>
</reference>
<proteinExistence type="predicted"/>
<evidence type="ECO:0000256" key="8">
    <source>
        <dbReference type="ARBA" id="ARBA00022963"/>
    </source>
</evidence>
<evidence type="ECO:0000256" key="9">
    <source>
        <dbReference type="ARBA" id="ARBA00023098"/>
    </source>
</evidence>
<dbReference type="GO" id="GO:0007186">
    <property type="term" value="P:G protein-coupled receptor signaling pathway"/>
    <property type="evidence" value="ECO:0007669"/>
    <property type="project" value="TreeGrafter"/>
</dbReference>
<evidence type="ECO:0000256" key="5">
    <source>
        <dbReference type="ARBA" id="ARBA00022801"/>
    </source>
</evidence>
<keyword evidence="9 14" id="KW-0443">Lipid metabolism</keyword>
<feature type="region of interest" description="Disordered" evidence="16">
    <location>
        <begin position="228"/>
        <end position="331"/>
    </location>
</feature>
<evidence type="ECO:0000256" key="1">
    <source>
        <dbReference type="ARBA" id="ARBA00000110"/>
    </source>
</evidence>
<dbReference type="InterPro" id="IPR035892">
    <property type="entry name" value="C2_domain_sf"/>
</dbReference>
<feature type="region of interest" description="Disordered" evidence="16">
    <location>
        <begin position="878"/>
        <end position="904"/>
    </location>
</feature>
<evidence type="ECO:0000256" key="2">
    <source>
        <dbReference type="ARBA" id="ARBA00012368"/>
    </source>
</evidence>
<dbReference type="EC" id="3.1.4.11" evidence="2 14"/>
<evidence type="ECO:0000256" key="16">
    <source>
        <dbReference type="SAM" id="MobiDB-lite"/>
    </source>
</evidence>
<dbReference type="VEuPathDB" id="VectorBase:RSAN_047647"/>
<evidence type="ECO:0000256" key="10">
    <source>
        <dbReference type="ARBA" id="ARBA00023157"/>
    </source>
</evidence>
<feature type="compositionally biased region" description="Low complexity" evidence="16">
    <location>
        <begin position="248"/>
        <end position="261"/>
    </location>
</feature>
<evidence type="ECO:0000256" key="15">
    <source>
        <dbReference type="SAM" id="Coils"/>
    </source>
</evidence>
<dbReference type="InterPro" id="IPR011992">
    <property type="entry name" value="EF-hand-dom_pair"/>
</dbReference>
<organism evidence="19 20">
    <name type="scientific">Rhipicephalus sanguineus</name>
    <name type="common">Brown dog tick</name>
    <name type="synonym">Ixodes sanguineus</name>
    <dbReference type="NCBI Taxonomy" id="34632"/>
    <lineage>
        <taxon>Eukaryota</taxon>
        <taxon>Metazoa</taxon>
        <taxon>Ecdysozoa</taxon>
        <taxon>Arthropoda</taxon>
        <taxon>Chelicerata</taxon>
        <taxon>Arachnida</taxon>
        <taxon>Acari</taxon>
        <taxon>Parasitiformes</taxon>
        <taxon>Ixodida</taxon>
        <taxon>Ixodoidea</taxon>
        <taxon>Ixodidae</taxon>
        <taxon>Rhipicephalinae</taxon>
        <taxon>Rhipicephalus</taxon>
        <taxon>Rhipicephalus</taxon>
    </lineage>
</organism>
<dbReference type="PANTHER" id="PTHR10336">
    <property type="entry name" value="PHOSPHOINOSITIDE-SPECIFIC PHOSPHOLIPASE C FAMILY PROTEIN"/>
    <property type="match status" value="1"/>
</dbReference>
<dbReference type="Pfam" id="PF08703">
    <property type="entry name" value="PLC-beta_C"/>
    <property type="match status" value="1"/>
</dbReference>
<sequence length="939" mass="105125">MTVDQLVDFLNKEQRDPRLNEILYPYANPARARDIIAQYEPNKSYVGKGLFSRQAFVGFLIMDLALIQAFSSFIFAYVQIAQLSSFGCPSIVKRKPTGTILPAGKSSVEMYRQCLLAGCRCVELDCWTGRNSDEEPIVTHGYTVVTEILLREVIEAIAESAFKTSDFPVILSFENHCSPKQQAKMATYCRKLFGDMLVTDPLPSHPLRPGQPLPSPKQLLRKIIIKNKKKHHHARHHPHSAGSKPSSAAATAMAAATAAAAVPVEEEDDDVSSPLDLAAVPHVDTGEVNGEAKGIGSEAEEWESDSGTEEEEVPDRSAEDQNEGTAAKESEAVAEMSALVNYIQPVRFHSFEHTEKRDRSYEISSFVETQATNLLKEHPVEFVNYNKRQLSRIYPSGTRVSSSNYMPQVFWNAGCQLIALNFQSLDLGMQLNLGIFEFNGRSGYLLKPDFMRRADRKFDPFTESTVDGIIAGTVSIRACDDSGKLLGHRILPVVGLRPGYRHISLRNESGQPLLLQTLYLHRLNLLYLIPRRSRLRRRSRERPSEPHKPVMCSLQGAPASESRSPLQTAAPQVKAEASAASSAPQPHQHVATAASSTQGASAESQVATAVDSMDGGLPPSALNGGIQRSPATNLARQDTLNHEGTQERTLSLLESAEANLLAEPLSKLREHKSVQKVQAKLEKELGGLRKRFDKLREKEREGQLQRADKLAQAAEKHRAQLSKSHSKLGKKFSCGDVMAFKQQNESQIQTLDAEHKAKKEELQQSHNLAMMNITKDQYRAEMDIQQKYMDSLFSAMEKAMQASQAAQMQILQNLHDREVSELMKRLEAQTKEEMRNLNKKHKDKNELDRIKRELQQKMIGEAVSERQRIKSLLDKKKAELERQHEEVRKSLEEEKSQAAHKCNQEYERKCSELDSSLSQNPNLFAIAEPSDLRRQSTAL</sequence>
<feature type="active site" evidence="12">
    <location>
        <position position="140"/>
    </location>
</feature>
<dbReference type="Pfam" id="PF00388">
    <property type="entry name" value="PI-PLC-X"/>
    <property type="match status" value="1"/>
</dbReference>
<dbReference type="GO" id="GO:0005737">
    <property type="term" value="C:cytoplasm"/>
    <property type="evidence" value="ECO:0007669"/>
    <property type="project" value="TreeGrafter"/>
</dbReference>
<dbReference type="CDD" id="cd08591">
    <property type="entry name" value="PI-PLCc_beta"/>
    <property type="match status" value="1"/>
</dbReference>
<dbReference type="InterPro" id="IPR000909">
    <property type="entry name" value="PLipase_C_PInositol-sp_X_dom"/>
</dbReference>
<dbReference type="GO" id="GO:0016829">
    <property type="term" value="F:lyase activity"/>
    <property type="evidence" value="ECO:0007669"/>
    <property type="project" value="UniProtKB-KW"/>
</dbReference>
<dbReference type="InterPro" id="IPR016280">
    <property type="entry name" value="PLC-beta"/>
</dbReference>
<keyword evidence="8 14" id="KW-0442">Lipid degradation</keyword>
<feature type="compositionally biased region" description="Polar residues" evidence="16">
    <location>
        <begin position="561"/>
        <end position="570"/>
    </location>
</feature>
<feature type="binding site" evidence="13">
    <location>
        <position position="174"/>
    </location>
    <ligand>
        <name>Ca(2+)</name>
        <dbReference type="ChEBI" id="CHEBI:29108"/>
    </ligand>
</feature>
<keyword evidence="17" id="KW-0472">Membrane</keyword>
<dbReference type="PROSITE" id="PS50007">
    <property type="entry name" value="PIPLC_X_DOMAIN"/>
    <property type="match status" value="1"/>
</dbReference>
<keyword evidence="3" id="KW-0597">Phosphoprotein</keyword>
<feature type="compositionally biased region" description="Acidic residues" evidence="16">
    <location>
        <begin position="298"/>
        <end position="313"/>
    </location>
</feature>
<feature type="binding site" evidence="13">
    <location>
        <position position="125"/>
    </location>
    <ligand>
        <name>Ca(2+)</name>
        <dbReference type="ChEBI" id="CHEBI:29108"/>
    </ligand>
</feature>
<dbReference type="Gene3D" id="3.20.20.190">
    <property type="entry name" value="Phosphatidylinositol (PI) phosphodiesterase"/>
    <property type="match status" value="1"/>
</dbReference>
<dbReference type="Gene3D" id="2.60.40.150">
    <property type="entry name" value="C2 domain"/>
    <property type="match status" value="1"/>
</dbReference>
<feature type="compositionally biased region" description="Basic residues" evidence="16">
    <location>
        <begin position="228"/>
        <end position="239"/>
    </location>
</feature>
<keyword evidence="7" id="KW-0460">Magnesium</keyword>
<comment type="cofactor">
    <cofactor evidence="13">
        <name>Ca(2+)</name>
        <dbReference type="ChEBI" id="CHEBI:29108"/>
    </cofactor>
    <text evidence="13">Binds 1 Ca(2+) ion per subunit.</text>
</comment>
<dbReference type="SUPFAM" id="SSF47473">
    <property type="entry name" value="EF-hand"/>
    <property type="match status" value="1"/>
</dbReference>
<feature type="domain" description="PI-PLC Y-box" evidence="18">
    <location>
        <begin position="336"/>
        <end position="452"/>
    </location>
</feature>
<dbReference type="GO" id="GO:0004435">
    <property type="term" value="F:phosphatidylinositol-4,5-bisphosphate phospholipase C activity"/>
    <property type="evidence" value="ECO:0007669"/>
    <property type="project" value="UniProtKB-EC"/>
</dbReference>
<dbReference type="SUPFAM" id="SSF69989">
    <property type="entry name" value="C-terminal domain of PLC-beta"/>
    <property type="match status" value="1"/>
</dbReference>
<comment type="catalytic activity">
    <reaction evidence="14">
        <text>a 1,2-diacyl-sn-glycero-3-phospho-(1D-myo-inositol-4,5-bisphosphate) + H2O = 1D-myo-inositol 1,4,5-trisphosphate + a 1,2-diacyl-sn-glycerol + H(+)</text>
        <dbReference type="Rhea" id="RHEA:33179"/>
        <dbReference type="ChEBI" id="CHEBI:15377"/>
        <dbReference type="ChEBI" id="CHEBI:15378"/>
        <dbReference type="ChEBI" id="CHEBI:17815"/>
        <dbReference type="ChEBI" id="CHEBI:58456"/>
        <dbReference type="ChEBI" id="CHEBI:203600"/>
        <dbReference type="EC" id="3.1.4.11"/>
    </reaction>
</comment>
<keyword evidence="6 13" id="KW-0106">Calcium</keyword>
<dbReference type="SMART" id="SM00149">
    <property type="entry name" value="PLCYc"/>
    <property type="match status" value="1"/>
</dbReference>
<keyword evidence="4 13" id="KW-0479">Metal-binding</keyword>
<dbReference type="AlphaFoldDB" id="A0A9D4QAY3"/>
<keyword evidence="5 14" id="KW-0378">Hydrolase</keyword>
<dbReference type="Pfam" id="PF00387">
    <property type="entry name" value="PI-PLC-Y"/>
    <property type="match status" value="1"/>
</dbReference>
<evidence type="ECO:0000256" key="7">
    <source>
        <dbReference type="ARBA" id="ARBA00022842"/>
    </source>
</evidence>
<dbReference type="GO" id="GO:0046488">
    <property type="term" value="P:phosphatidylinositol metabolic process"/>
    <property type="evidence" value="ECO:0007669"/>
    <property type="project" value="TreeGrafter"/>
</dbReference>
<dbReference type="GO" id="GO:0051209">
    <property type="term" value="P:release of sequestered calcium ion into cytosol"/>
    <property type="evidence" value="ECO:0007669"/>
    <property type="project" value="TreeGrafter"/>
</dbReference>
<evidence type="ECO:0000256" key="17">
    <source>
        <dbReference type="SAM" id="Phobius"/>
    </source>
</evidence>
<gene>
    <name evidence="19" type="ORF">HPB52_015369</name>
</gene>
<dbReference type="PANTHER" id="PTHR10336:SF149">
    <property type="entry name" value="1-PHOSPHATIDYLINOSITOL 4,5-BISPHOSPHATE PHOSPHODIESTERASE CLASSES I AND II"/>
    <property type="match status" value="1"/>
</dbReference>
<dbReference type="InterPro" id="IPR014815">
    <property type="entry name" value="PLC-beta_C"/>
</dbReference>
<dbReference type="Gene3D" id="1.10.238.10">
    <property type="entry name" value="EF-hand"/>
    <property type="match status" value="1"/>
</dbReference>
<comment type="catalytic activity">
    <reaction evidence="1">
        <text>an N-(acyl)-sphingosylphosphoethanolamine = an N-(acyl)-sphingosyl-1,3-cyclic phosphate + ethanolamine</text>
        <dbReference type="Rhea" id="RHEA:60648"/>
        <dbReference type="ChEBI" id="CHEBI:57603"/>
        <dbReference type="ChEBI" id="CHEBI:143891"/>
        <dbReference type="ChEBI" id="CHEBI:143892"/>
    </reaction>
</comment>
<dbReference type="Gene3D" id="1.20.1230.10">
    <property type="entry name" value="Phospholipase C beta, distal C-terminal domain"/>
    <property type="match status" value="1"/>
</dbReference>
<evidence type="ECO:0000256" key="13">
    <source>
        <dbReference type="PIRSR" id="PIRSR000956-2"/>
    </source>
</evidence>
<dbReference type="InterPro" id="IPR017946">
    <property type="entry name" value="PLC-like_Pdiesterase_TIM-brl"/>
</dbReference>
<dbReference type="InterPro" id="IPR001192">
    <property type="entry name" value="PI-PLC_fam"/>
</dbReference>
<keyword evidence="11" id="KW-0456">Lyase</keyword>
<feature type="binding site" evidence="13">
    <location>
        <position position="123"/>
    </location>
    <ligand>
        <name>Ca(2+)</name>
        <dbReference type="ChEBI" id="CHEBI:29108"/>
    </ligand>
</feature>
<dbReference type="PROSITE" id="PS50008">
    <property type="entry name" value="PIPLC_Y_DOMAIN"/>
    <property type="match status" value="1"/>
</dbReference>
<evidence type="ECO:0000313" key="19">
    <source>
        <dbReference type="EMBL" id="KAH7972686.1"/>
    </source>
</evidence>
<feature type="coiled-coil region" evidence="15">
    <location>
        <begin position="678"/>
        <end position="761"/>
    </location>
</feature>
<accession>A0A9D4QAY3</accession>
<evidence type="ECO:0000256" key="12">
    <source>
        <dbReference type="PIRSR" id="PIRSR000956-1"/>
    </source>
</evidence>
<comment type="caution">
    <text evidence="19">The sequence shown here is derived from an EMBL/GenBank/DDBJ whole genome shotgun (WGS) entry which is preliminary data.</text>
</comment>